<dbReference type="GO" id="GO:0004180">
    <property type="term" value="F:carboxypeptidase activity"/>
    <property type="evidence" value="ECO:0007669"/>
    <property type="project" value="UniProtKB-KW"/>
</dbReference>
<dbReference type="Pfam" id="PF17676">
    <property type="entry name" value="Peptidase_S66C"/>
    <property type="match status" value="1"/>
</dbReference>
<reference evidence="10" key="1">
    <citation type="submission" date="2017-09" db="EMBL/GenBank/DDBJ databases">
        <title>Depth-based differentiation of microbial function through sediment-hosted aquifers and enrichment of novel symbionts in the deep terrestrial subsurface.</title>
        <authorList>
            <person name="Probst A.J."/>
            <person name="Ladd B."/>
            <person name="Jarett J.K."/>
            <person name="Geller-Mcgrath D.E."/>
            <person name="Sieber C.M.K."/>
            <person name="Emerson J.B."/>
            <person name="Anantharaman K."/>
            <person name="Thomas B.C."/>
            <person name="Malmstrom R."/>
            <person name="Stieglmeier M."/>
            <person name="Klingl A."/>
            <person name="Woyke T."/>
            <person name="Ryan C.M."/>
            <person name="Banfield J.F."/>
        </authorList>
    </citation>
    <scope>NUCLEOTIDE SEQUENCE [LARGE SCALE GENOMIC DNA]</scope>
</reference>
<dbReference type="PANTHER" id="PTHR30237">
    <property type="entry name" value="MURAMOYLTETRAPEPTIDE CARBOXYPEPTIDASE"/>
    <property type="match status" value="1"/>
</dbReference>
<name>A0A2M7B9C7_9BACT</name>
<dbReference type="InterPro" id="IPR027461">
    <property type="entry name" value="Carboxypeptidase_A_C_sf"/>
</dbReference>
<evidence type="ECO:0000256" key="4">
    <source>
        <dbReference type="ARBA" id="ARBA00022801"/>
    </source>
</evidence>
<dbReference type="GO" id="GO:0006508">
    <property type="term" value="P:proteolysis"/>
    <property type="evidence" value="ECO:0007669"/>
    <property type="project" value="UniProtKB-KW"/>
</dbReference>
<dbReference type="Proteomes" id="UP000228561">
    <property type="component" value="Unassembled WGS sequence"/>
</dbReference>
<gene>
    <name evidence="9" type="ORF">COS58_01155</name>
</gene>
<evidence type="ECO:0000256" key="1">
    <source>
        <dbReference type="ARBA" id="ARBA00010233"/>
    </source>
</evidence>
<keyword evidence="5" id="KW-0720">Serine protease</keyword>
<dbReference type="EMBL" id="PEVG01000013">
    <property type="protein sequence ID" value="PIU99688.1"/>
    <property type="molecule type" value="Genomic_DNA"/>
</dbReference>
<dbReference type="InterPro" id="IPR027478">
    <property type="entry name" value="LdcA_N"/>
</dbReference>
<evidence type="ECO:0000313" key="10">
    <source>
        <dbReference type="Proteomes" id="UP000228561"/>
    </source>
</evidence>
<dbReference type="InterPro" id="IPR040921">
    <property type="entry name" value="Peptidase_S66C"/>
</dbReference>
<dbReference type="SUPFAM" id="SSF141986">
    <property type="entry name" value="LD-carboxypeptidase A C-terminal domain-like"/>
    <property type="match status" value="1"/>
</dbReference>
<sequence>MRTIKPRALRKGDEIGIISPSEPVIYKKKFLRGVEILKKLGFRVVLGKNVFKKHGAYMAGTDKERAADLNAMFKNPQIKGIFCGTGGMPSNRLLELIDYYSIRKNPKVFMGLSDITVLINAINKVAGLVTFHGPNIESGFSRGFSGKNKYTLEYFSKAVMNSKPIGIVRKRHSLEILKKGRAQGALVGGNLEALTTLLGTKYEPDWKNKIFFWEEVEQTIEDIDFFLTHLRLCGVFNKISGIVIGKLVGCDTLGPTDDWKKEKSFTISKMILEICRDYKFPIIKGIPFGHSYPQITLPIGVKASIDTKKTNPFSIDESGVK</sequence>
<dbReference type="GO" id="GO:0008236">
    <property type="term" value="F:serine-type peptidase activity"/>
    <property type="evidence" value="ECO:0007669"/>
    <property type="project" value="UniProtKB-KW"/>
</dbReference>
<dbReference type="PIRSF" id="PIRSF028757">
    <property type="entry name" value="LD-carboxypeptidase"/>
    <property type="match status" value="1"/>
</dbReference>
<feature type="active site" description="Charge relay system" evidence="6">
    <location>
        <position position="214"/>
    </location>
</feature>
<dbReference type="AlphaFoldDB" id="A0A2M7B9C7"/>
<dbReference type="Gene3D" id="3.40.50.10740">
    <property type="entry name" value="Class I glutamine amidotransferase-like"/>
    <property type="match status" value="1"/>
</dbReference>
<evidence type="ECO:0000259" key="7">
    <source>
        <dbReference type="Pfam" id="PF02016"/>
    </source>
</evidence>
<evidence type="ECO:0000256" key="2">
    <source>
        <dbReference type="ARBA" id="ARBA00022645"/>
    </source>
</evidence>
<protein>
    <submittedName>
        <fullName evidence="9">LD-carboxypeptidase</fullName>
    </submittedName>
</protein>
<feature type="domain" description="LD-carboxypeptidase N-terminal" evidence="7">
    <location>
        <begin position="15"/>
        <end position="133"/>
    </location>
</feature>
<comment type="caution">
    <text evidence="9">The sequence shown here is derived from an EMBL/GenBank/DDBJ whole genome shotgun (WGS) entry which is preliminary data.</text>
</comment>
<dbReference type="SUPFAM" id="SSF52317">
    <property type="entry name" value="Class I glutamine amidotransferase-like"/>
    <property type="match status" value="1"/>
</dbReference>
<evidence type="ECO:0000313" key="9">
    <source>
        <dbReference type="EMBL" id="PIU99688.1"/>
    </source>
</evidence>
<dbReference type="PANTHER" id="PTHR30237:SF2">
    <property type="entry name" value="MUREIN TETRAPEPTIDE CARBOXYPEPTIDASE"/>
    <property type="match status" value="1"/>
</dbReference>
<evidence type="ECO:0000256" key="5">
    <source>
        <dbReference type="ARBA" id="ARBA00022825"/>
    </source>
</evidence>
<dbReference type="Gene3D" id="3.50.30.60">
    <property type="entry name" value="LD-carboxypeptidase A C-terminal domain-like"/>
    <property type="match status" value="1"/>
</dbReference>
<organism evidence="9 10">
    <name type="scientific">Candidatus Tagabacteria bacterium CG03_land_8_20_14_0_80_41_22</name>
    <dbReference type="NCBI Taxonomy" id="1975020"/>
    <lineage>
        <taxon>Bacteria</taxon>
        <taxon>Candidatus Tagaibacteriota</taxon>
    </lineage>
</organism>
<dbReference type="InterPro" id="IPR003507">
    <property type="entry name" value="S66_fam"/>
</dbReference>
<comment type="similarity">
    <text evidence="1">Belongs to the peptidase S66 family.</text>
</comment>
<keyword evidence="4" id="KW-0378">Hydrolase</keyword>
<dbReference type="Pfam" id="PF02016">
    <property type="entry name" value="Peptidase_S66"/>
    <property type="match status" value="1"/>
</dbReference>
<keyword evidence="2 9" id="KW-0121">Carboxypeptidase</keyword>
<dbReference type="CDD" id="cd07025">
    <property type="entry name" value="Peptidase_S66"/>
    <property type="match status" value="1"/>
</dbReference>
<evidence type="ECO:0000256" key="6">
    <source>
        <dbReference type="PIRSR" id="PIRSR028757-1"/>
    </source>
</evidence>
<feature type="active site" description="Charge relay system" evidence="6">
    <location>
        <position position="290"/>
    </location>
</feature>
<evidence type="ECO:0000256" key="3">
    <source>
        <dbReference type="ARBA" id="ARBA00022670"/>
    </source>
</evidence>
<evidence type="ECO:0000259" key="8">
    <source>
        <dbReference type="Pfam" id="PF17676"/>
    </source>
</evidence>
<feature type="active site" description="Nucleophile" evidence="6">
    <location>
        <position position="113"/>
    </location>
</feature>
<feature type="domain" description="LD-carboxypeptidase C-terminal" evidence="8">
    <location>
        <begin position="183"/>
        <end position="305"/>
    </location>
</feature>
<accession>A0A2M7B9C7</accession>
<keyword evidence="3" id="KW-0645">Protease</keyword>
<proteinExistence type="inferred from homology"/>
<dbReference type="InterPro" id="IPR040449">
    <property type="entry name" value="Peptidase_S66_N"/>
</dbReference>
<dbReference type="InterPro" id="IPR029062">
    <property type="entry name" value="Class_I_gatase-like"/>
</dbReference>